<reference evidence="1" key="1">
    <citation type="submission" date="2021-06" db="EMBL/GenBank/DDBJ databases">
        <title>Updating the genus Pseudomonas: Description of 43 new species and partition of the Pseudomonas putida group.</title>
        <authorList>
            <person name="Girard L."/>
            <person name="Lood C."/>
            <person name="Vandamme P."/>
            <person name="Rokni-Zadeh H."/>
            <person name="Van Noort V."/>
            <person name="Hofte M."/>
            <person name="Lavigne R."/>
            <person name="De Mot R."/>
        </authorList>
    </citation>
    <scope>NUCLEOTIDE SEQUENCE</scope>
    <source>
        <strain evidence="1">SWRI88</strain>
    </source>
</reference>
<dbReference type="RefSeq" id="WP_217863157.1">
    <property type="nucleotide sequence ID" value="NZ_JAHSTX010000001.1"/>
</dbReference>
<sequence>MHIEVTDCQRNIPTFEKPCSGKHARQKNGNADENCKITQKPEASEALLIARFVDYWIVISETRSEVGKP</sequence>
<protein>
    <submittedName>
        <fullName evidence="1">Uncharacterized protein</fullName>
    </submittedName>
</protein>
<keyword evidence="2" id="KW-1185">Reference proteome</keyword>
<evidence type="ECO:0000313" key="2">
    <source>
        <dbReference type="Proteomes" id="UP001048763"/>
    </source>
</evidence>
<comment type="caution">
    <text evidence="1">The sequence shown here is derived from an EMBL/GenBank/DDBJ whole genome shotgun (WGS) entry which is preliminary data.</text>
</comment>
<name>A0ABS6RH90_9PSED</name>
<dbReference type="Proteomes" id="UP001048763">
    <property type="component" value="Unassembled WGS sequence"/>
</dbReference>
<evidence type="ECO:0000313" key="1">
    <source>
        <dbReference type="EMBL" id="MBV4545478.1"/>
    </source>
</evidence>
<gene>
    <name evidence="1" type="ORF">KVG85_05085</name>
</gene>
<accession>A0ABS6RH90</accession>
<organism evidence="1 2">
    <name type="scientific">Pseudomonas triticicola</name>
    <dbReference type="NCBI Taxonomy" id="2842345"/>
    <lineage>
        <taxon>Bacteria</taxon>
        <taxon>Pseudomonadati</taxon>
        <taxon>Pseudomonadota</taxon>
        <taxon>Gammaproteobacteria</taxon>
        <taxon>Pseudomonadales</taxon>
        <taxon>Pseudomonadaceae</taxon>
        <taxon>Pseudomonas</taxon>
    </lineage>
</organism>
<dbReference type="EMBL" id="JAHSTX010000001">
    <property type="protein sequence ID" value="MBV4545478.1"/>
    <property type="molecule type" value="Genomic_DNA"/>
</dbReference>
<proteinExistence type="predicted"/>